<organism evidence="4 5">
    <name type="scientific">candidate division WOR-1 bacterium DG_54_3</name>
    <dbReference type="NCBI Taxonomy" id="1703775"/>
    <lineage>
        <taxon>Bacteria</taxon>
        <taxon>Bacillati</taxon>
        <taxon>Saganbacteria</taxon>
    </lineage>
</organism>
<dbReference type="Pfam" id="PF00293">
    <property type="entry name" value="NUDIX"/>
    <property type="match status" value="1"/>
</dbReference>
<dbReference type="GO" id="GO:0016787">
    <property type="term" value="F:hydrolase activity"/>
    <property type="evidence" value="ECO:0007669"/>
    <property type="project" value="UniProtKB-KW"/>
</dbReference>
<dbReference type="PROSITE" id="PS51462">
    <property type="entry name" value="NUDIX"/>
    <property type="match status" value="1"/>
</dbReference>
<evidence type="ECO:0000313" key="5">
    <source>
        <dbReference type="Proteomes" id="UP000051861"/>
    </source>
</evidence>
<dbReference type="InterPro" id="IPR015797">
    <property type="entry name" value="NUDIX_hydrolase-like_dom_sf"/>
</dbReference>
<accession>A0A0S7XJJ3</accession>
<evidence type="ECO:0000256" key="2">
    <source>
        <dbReference type="ARBA" id="ARBA00022801"/>
    </source>
</evidence>
<protein>
    <recommendedName>
        <fullName evidence="3">Nudix hydrolase domain-containing protein</fullName>
    </recommendedName>
</protein>
<dbReference type="SUPFAM" id="SSF55811">
    <property type="entry name" value="Nudix"/>
    <property type="match status" value="1"/>
</dbReference>
<evidence type="ECO:0000259" key="3">
    <source>
        <dbReference type="PROSITE" id="PS51462"/>
    </source>
</evidence>
<dbReference type="PANTHER" id="PTHR43046:SF14">
    <property type="entry name" value="MUTT_NUDIX FAMILY PROTEIN"/>
    <property type="match status" value="1"/>
</dbReference>
<reference evidence="4 5" key="1">
    <citation type="journal article" date="2015" name="Microbiome">
        <title>Genomic resolution of linkages in carbon, nitrogen, and sulfur cycling among widespread estuary sediment bacteria.</title>
        <authorList>
            <person name="Baker B.J."/>
            <person name="Lazar C.S."/>
            <person name="Teske A.P."/>
            <person name="Dick G.J."/>
        </authorList>
    </citation>
    <scope>NUCLEOTIDE SEQUENCE [LARGE SCALE GENOMIC DNA]</scope>
    <source>
        <strain evidence="4">DG_54_3</strain>
    </source>
</reference>
<comment type="caution">
    <text evidence="4">The sequence shown here is derived from an EMBL/GenBank/DDBJ whole genome shotgun (WGS) entry which is preliminary data.</text>
</comment>
<evidence type="ECO:0000256" key="1">
    <source>
        <dbReference type="ARBA" id="ARBA00001946"/>
    </source>
</evidence>
<gene>
    <name evidence="4" type="ORF">AMJ44_15350</name>
</gene>
<dbReference type="InterPro" id="IPR020084">
    <property type="entry name" value="NUDIX_hydrolase_CS"/>
</dbReference>
<proteinExistence type="predicted"/>
<keyword evidence="2" id="KW-0378">Hydrolase</keyword>
<dbReference type="Gene3D" id="3.90.79.10">
    <property type="entry name" value="Nucleoside Triphosphate Pyrophosphohydrolase"/>
    <property type="match status" value="1"/>
</dbReference>
<dbReference type="CDD" id="cd02883">
    <property type="entry name" value="NUDIX_Hydrolase"/>
    <property type="match status" value="1"/>
</dbReference>
<sequence length="170" mass="19411">MPRELSMSFSMNPSEFQNLKDSMKDGRNSDVTLFIFKNSKVIVIAKPWYPKGLYRAPSGGVKPDEDLELCAKREAYEETGAKIKLKRYILRIYVTFTCNTNKVNWTSHVFTATYLSGDLRPIDTREIREVNLLSLDELAALKGRLLKSDSGGLHYRAALTETAIREMRNL</sequence>
<name>A0A0S7XJJ3_UNCSA</name>
<dbReference type="EMBL" id="LIZX01000261">
    <property type="protein sequence ID" value="KPJ62658.1"/>
    <property type="molecule type" value="Genomic_DNA"/>
</dbReference>
<dbReference type="AlphaFoldDB" id="A0A0S7XJJ3"/>
<feature type="domain" description="Nudix hydrolase" evidence="3">
    <location>
        <begin position="26"/>
        <end position="160"/>
    </location>
</feature>
<comment type="cofactor">
    <cofactor evidence="1">
        <name>Mg(2+)</name>
        <dbReference type="ChEBI" id="CHEBI:18420"/>
    </cofactor>
</comment>
<dbReference type="PANTHER" id="PTHR43046">
    <property type="entry name" value="GDP-MANNOSE MANNOSYL HYDROLASE"/>
    <property type="match status" value="1"/>
</dbReference>
<dbReference type="PROSITE" id="PS00893">
    <property type="entry name" value="NUDIX_BOX"/>
    <property type="match status" value="1"/>
</dbReference>
<evidence type="ECO:0000313" key="4">
    <source>
        <dbReference type="EMBL" id="KPJ62658.1"/>
    </source>
</evidence>
<dbReference type="InterPro" id="IPR000086">
    <property type="entry name" value="NUDIX_hydrolase_dom"/>
</dbReference>
<dbReference type="Proteomes" id="UP000051861">
    <property type="component" value="Unassembled WGS sequence"/>
</dbReference>